<proteinExistence type="predicted"/>
<protein>
    <submittedName>
        <fullName evidence="1">Uncharacterized protein</fullName>
    </submittedName>
</protein>
<dbReference type="AlphaFoldDB" id="A0A8J6F2Q4"/>
<keyword evidence="2" id="KW-1185">Reference proteome</keyword>
<dbReference type="EMBL" id="WNTK01000007">
    <property type="protein sequence ID" value="KAG9479980.1"/>
    <property type="molecule type" value="Genomic_DNA"/>
</dbReference>
<organism evidence="1 2">
    <name type="scientific">Eleutherodactylus coqui</name>
    <name type="common">Puerto Rican coqui</name>
    <dbReference type="NCBI Taxonomy" id="57060"/>
    <lineage>
        <taxon>Eukaryota</taxon>
        <taxon>Metazoa</taxon>
        <taxon>Chordata</taxon>
        <taxon>Craniata</taxon>
        <taxon>Vertebrata</taxon>
        <taxon>Euteleostomi</taxon>
        <taxon>Amphibia</taxon>
        <taxon>Batrachia</taxon>
        <taxon>Anura</taxon>
        <taxon>Neobatrachia</taxon>
        <taxon>Hyloidea</taxon>
        <taxon>Eleutherodactylidae</taxon>
        <taxon>Eleutherodactylinae</taxon>
        <taxon>Eleutherodactylus</taxon>
        <taxon>Eleutherodactylus</taxon>
    </lineage>
</organism>
<dbReference type="PANTHER" id="PTHR34833">
    <property type="entry name" value="GENE, 17359-RELATED"/>
    <property type="match status" value="1"/>
</dbReference>
<comment type="caution">
    <text evidence="1">The sequence shown here is derived from an EMBL/GenBank/DDBJ whole genome shotgun (WGS) entry which is preliminary data.</text>
</comment>
<dbReference type="OrthoDB" id="6140842at2759"/>
<evidence type="ECO:0000313" key="2">
    <source>
        <dbReference type="Proteomes" id="UP000770717"/>
    </source>
</evidence>
<evidence type="ECO:0000313" key="1">
    <source>
        <dbReference type="EMBL" id="KAG9479979.1"/>
    </source>
</evidence>
<dbReference type="Pfam" id="PF15123">
    <property type="entry name" value="DUF4562"/>
    <property type="match status" value="1"/>
</dbReference>
<name>A0A8J6F2Q4_ELECQ</name>
<sequence>MHPKHDGRPSTSLSCYPHDTGKRMLYTGPDYMRDYRTKLPDYTRYIGEGMPESTSDVDYLCRAPPNTPAPLPKDYYVGGIGWGVSEFSFLNRSQLCSNHQIKIGEFRRDCEDKITHRYQNPWHPLPCTLDSRGIGSRATLAWTQDSYIDYCYAKSKWVPLLE</sequence>
<reference evidence="1" key="1">
    <citation type="thesis" date="2020" institute="ProQuest LLC" country="789 East Eisenhower Parkway, Ann Arbor, MI, USA">
        <title>Comparative Genomics and Chromosome Evolution.</title>
        <authorList>
            <person name="Mudd A.B."/>
        </authorList>
    </citation>
    <scope>NUCLEOTIDE SEQUENCE</scope>
    <source>
        <strain evidence="1">HN-11 Male</strain>
        <tissue evidence="1">Kidney and liver</tissue>
    </source>
</reference>
<dbReference type="EMBL" id="WNTK01000007">
    <property type="protein sequence ID" value="KAG9479979.1"/>
    <property type="molecule type" value="Genomic_DNA"/>
</dbReference>
<dbReference type="InterPro" id="IPR027814">
    <property type="entry name" value="DUF4562"/>
</dbReference>
<accession>A0A8J6F2Q4</accession>
<dbReference type="Proteomes" id="UP000770717">
    <property type="component" value="Unassembled WGS sequence"/>
</dbReference>
<dbReference type="PANTHER" id="PTHR34833:SF1">
    <property type="entry name" value="GENE, 17359-RELATED"/>
    <property type="match status" value="1"/>
</dbReference>
<gene>
    <name evidence="1" type="ORF">GDO78_011804</name>
</gene>